<evidence type="ECO:0000256" key="4">
    <source>
        <dbReference type="ARBA" id="ARBA00022771"/>
    </source>
</evidence>
<feature type="zinc finger region" description="C3H1-type" evidence="8">
    <location>
        <begin position="380"/>
        <end position="406"/>
    </location>
</feature>
<dbReference type="Gene3D" id="3.30.1370.210">
    <property type="match status" value="2"/>
</dbReference>
<sequence length="412" mass="45767">MAMVNPMLNLVNNPNVKDSRWLTLEVCREFQRNKCTRTEQECKFAHPPPHVEVQNGRVIACFDSIKGKCQRENPKCKYLHPPQHLREQLLQNGRNNLILKNLQLQAAASTLHPYVPAPGMIPFTSGKSAGYQSVSLDSILPGQYPLMTTSGKYSAAYQSMQSVVPGHYPFLAPPYMNTMPSAVNFNPYMNASINMTVPSGVSDGGSYISQQIPGGVIPTQIQHTQQKVARPDRLEPQVVEVLTAGKKRPRDPADDLVLGAFPNMVPHIKRLAVTDSKSGIPVYQPSSMGMGAAYQHATMMQLQQQPYIPVTYPLVIAPAETVVKAPAYPIPSNATSVDYFDENKQLRDTLPVCRDFKAGQCDRPQCKYIHLQEENVEVTDGKVVVCRDSVRGKCQRPLCKYYHIPVILPPSV</sequence>
<evidence type="ECO:0000256" key="3">
    <source>
        <dbReference type="ARBA" id="ARBA00022737"/>
    </source>
</evidence>
<gene>
    <name evidence="10" type="ORF">SNE40_000631</name>
</gene>
<evidence type="ECO:0000256" key="5">
    <source>
        <dbReference type="ARBA" id="ARBA00022833"/>
    </source>
</evidence>
<feature type="domain" description="C3H1-type" evidence="9">
    <location>
        <begin position="21"/>
        <end position="49"/>
    </location>
</feature>
<dbReference type="PANTHER" id="PTHR12675:SF12">
    <property type="entry name" value="PROTEIN MUSCLEBLIND"/>
    <property type="match status" value="1"/>
</dbReference>
<evidence type="ECO:0000256" key="7">
    <source>
        <dbReference type="ARBA" id="ARBA00038226"/>
    </source>
</evidence>
<proteinExistence type="inferred from homology"/>
<comment type="caution">
    <text evidence="10">The sequence shown here is derived from an EMBL/GenBank/DDBJ whole genome shotgun (WGS) entry which is preliminary data.</text>
</comment>
<feature type="zinc finger region" description="C3H1-type" evidence="8">
    <location>
        <begin position="21"/>
        <end position="49"/>
    </location>
</feature>
<evidence type="ECO:0000313" key="10">
    <source>
        <dbReference type="EMBL" id="KAK6195150.1"/>
    </source>
</evidence>
<evidence type="ECO:0000313" key="11">
    <source>
        <dbReference type="Proteomes" id="UP001347796"/>
    </source>
</evidence>
<dbReference type="PANTHER" id="PTHR12675">
    <property type="entry name" value="MUSCLEBLIND-LIKE PROTEIN"/>
    <property type="match status" value="1"/>
</dbReference>
<dbReference type="GO" id="GO:0003723">
    <property type="term" value="F:RNA binding"/>
    <property type="evidence" value="ECO:0007669"/>
    <property type="project" value="TreeGrafter"/>
</dbReference>
<dbReference type="GO" id="GO:0005634">
    <property type="term" value="C:nucleus"/>
    <property type="evidence" value="ECO:0007669"/>
    <property type="project" value="UniProtKB-SubCell"/>
</dbReference>
<feature type="zinc finger region" description="C3H1-type" evidence="8">
    <location>
        <begin position="347"/>
        <end position="373"/>
    </location>
</feature>
<evidence type="ECO:0000256" key="2">
    <source>
        <dbReference type="ARBA" id="ARBA00022723"/>
    </source>
</evidence>
<evidence type="ECO:0000256" key="8">
    <source>
        <dbReference type="PROSITE-ProRule" id="PRU00723"/>
    </source>
</evidence>
<dbReference type="SMART" id="SM00356">
    <property type="entry name" value="ZnF_C3H1"/>
    <property type="match status" value="4"/>
</dbReference>
<feature type="domain" description="C3H1-type" evidence="9">
    <location>
        <begin position="347"/>
        <end position="373"/>
    </location>
</feature>
<dbReference type="Pfam" id="PF22628">
    <property type="entry name" value="zf-CCCH_10"/>
    <property type="match status" value="3"/>
</dbReference>
<comment type="similarity">
    <text evidence="7">Belongs to the muscleblind family.</text>
</comment>
<dbReference type="GO" id="GO:0008270">
    <property type="term" value="F:zinc ion binding"/>
    <property type="evidence" value="ECO:0007669"/>
    <property type="project" value="UniProtKB-KW"/>
</dbReference>
<dbReference type="FunFam" id="3.30.1370.210:FF:000005">
    <property type="entry name" value="Muscleblind, isoform M"/>
    <property type="match status" value="1"/>
</dbReference>
<evidence type="ECO:0000259" key="9">
    <source>
        <dbReference type="PROSITE" id="PS50103"/>
    </source>
</evidence>
<feature type="zinc finger region" description="C3H1-type" evidence="8">
    <location>
        <begin position="55"/>
        <end position="83"/>
    </location>
</feature>
<accession>A0AAN8KBG4</accession>
<keyword evidence="4 8" id="KW-0863">Zinc-finger</keyword>
<keyword evidence="3" id="KW-0677">Repeat</keyword>
<organism evidence="10 11">
    <name type="scientific">Patella caerulea</name>
    <name type="common">Rayed Mediterranean limpet</name>
    <dbReference type="NCBI Taxonomy" id="87958"/>
    <lineage>
        <taxon>Eukaryota</taxon>
        <taxon>Metazoa</taxon>
        <taxon>Spiralia</taxon>
        <taxon>Lophotrochozoa</taxon>
        <taxon>Mollusca</taxon>
        <taxon>Gastropoda</taxon>
        <taxon>Patellogastropoda</taxon>
        <taxon>Patelloidea</taxon>
        <taxon>Patellidae</taxon>
        <taxon>Patella</taxon>
    </lineage>
</organism>
<evidence type="ECO:0000256" key="1">
    <source>
        <dbReference type="ARBA" id="ARBA00004123"/>
    </source>
</evidence>
<keyword evidence="5 8" id="KW-0862">Zinc</keyword>
<feature type="domain" description="C3H1-type" evidence="9">
    <location>
        <begin position="55"/>
        <end position="83"/>
    </location>
</feature>
<evidence type="ECO:0000256" key="6">
    <source>
        <dbReference type="ARBA" id="ARBA00023242"/>
    </source>
</evidence>
<dbReference type="EMBL" id="JAZGQO010000001">
    <property type="protein sequence ID" value="KAK6195150.1"/>
    <property type="molecule type" value="Genomic_DNA"/>
</dbReference>
<name>A0AAN8KBG4_PATCE</name>
<comment type="subcellular location">
    <subcellularLocation>
        <location evidence="1">Nucleus</location>
    </subcellularLocation>
</comment>
<dbReference type="Proteomes" id="UP001347796">
    <property type="component" value="Unassembled WGS sequence"/>
</dbReference>
<dbReference type="AlphaFoldDB" id="A0AAN8KBG4"/>
<keyword evidence="11" id="KW-1185">Reference proteome</keyword>
<keyword evidence="2 8" id="KW-0479">Metal-binding</keyword>
<dbReference type="PROSITE" id="PS50103">
    <property type="entry name" value="ZF_C3H1"/>
    <property type="match status" value="4"/>
</dbReference>
<protein>
    <recommendedName>
        <fullName evidence="9">C3H1-type domain-containing protein</fullName>
    </recommendedName>
</protein>
<keyword evidence="6" id="KW-0539">Nucleus</keyword>
<dbReference type="InterPro" id="IPR000571">
    <property type="entry name" value="Znf_CCCH"/>
</dbReference>
<dbReference type="GO" id="GO:0043484">
    <property type="term" value="P:regulation of RNA splicing"/>
    <property type="evidence" value="ECO:0007669"/>
    <property type="project" value="TreeGrafter"/>
</dbReference>
<dbReference type="InterPro" id="IPR054429">
    <property type="entry name" value="Znf-CCCH_Muscleblind-like"/>
</dbReference>
<reference evidence="10 11" key="1">
    <citation type="submission" date="2024-01" db="EMBL/GenBank/DDBJ databases">
        <title>The genome of the rayed Mediterranean limpet Patella caerulea (Linnaeus, 1758).</title>
        <authorList>
            <person name="Anh-Thu Weber A."/>
            <person name="Halstead-Nussloch G."/>
        </authorList>
    </citation>
    <scope>NUCLEOTIDE SEQUENCE [LARGE SCALE GENOMIC DNA]</scope>
    <source>
        <strain evidence="10">AATW-2023a</strain>
        <tissue evidence="10">Whole specimen</tissue>
    </source>
</reference>
<feature type="domain" description="C3H1-type" evidence="9">
    <location>
        <begin position="380"/>
        <end position="406"/>
    </location>
</feature>